<dbReference type="Gene3D" id="3.40.50.10900">
    <property type="entry name" value="PAC-like subunit"/>
    <property type="match status" value="2"/>
</dbReference>
<dbReference type="PIRSF" id="PIRSF010044">
    <property type="entry name" value="UCP010044"/>
    <property type="match status" value="1"/>
</dbReference>
<evidence type="ECO:0000256" key="2">
    <source>
        <dbReference type="ARBA" id="ARBA00023186"/>
    </source>
</evidence>
<dbReference type="AlphaFoldDB" id="A0A1G4K825"/>
<comment type="function">
    <text evidence="4">Involved in 20S proteasome assembly.</text>
</comment>
<sequence>MTTLLLPLVSTGNVPQLSTDLLLHSLSPRFKFVQELTSLHLYPFVGPLDHVPGQKAALYDSVTDKRYTTALELFYDQQRDLYVVQQRSPVLQHYENNFCKEVVAPLVKQLRVQHVIVLDSTEGVEEALARRNLPDPTSYRYSVGTCDLSEFENVAQEFQDRLHIDEKSNTSLNTTLFRFSETSFQNGITTEQFVFKLCYHLTHAASLHAVLTKITYVNVLVQEGDNSEDAAAACQNLHRLAPEIPSVSELHAPASWSGVYGVRDAPTAFDEGLYI</sequence>
<dbReference type="PANTHER" id="PTHR12970:SF1">
    <property type="entry name" value="PROTEASOME ASSEMBLY CHAPERONE 2"/>
    <property type="match status" value="1"/>
</dbReference>
<accession>A0A1G4K825</accession>
<organism evidence="5 6">
    <name type="scientific">Lachancea mirantina</name>
    <dbReference type="NCBI Taxonomy" id="1230905"/>
    <lineage>
        <taxon>Eukaryota</taxon>
        <taxon>Fungi</taxon>
        <taxon>Dikarya</taxon>
        <taxon>Ascomycota</taxon>
        <taxon>Saccharomycotina</taxon>
        <taxon>Saccharomycetes</taxon>
        <taxon>Saccharomycetales</taxon>
        <taxon>Saccharomycetaceae</taxon>
        <taxon>Lachancea</taxon>
    </lineage>
</organism>
<evidence type="ECO:0000256" key="1">
    <source>
        <dbReference type="ARBA" id="ARBA00019186"/>
    </source>
</evidence>
<name>A0A1G4K825_9SACH</name>
<dbReference type="InterPro" id="IPR038389">
    <property type="entry name" value="PSMG2_sf"/>
</dbReference>
<dbReference type="STRING" id="1230905.A0A1G4K825"/>
<evidence type="ECO:0000256" key="3">
    <source>
        <dbReference type="ARBA" id="ARBA00025745"/>
    </source>
</evidence>
<dbReference type="Proteomes" id="UP000191024">
    <property type="component" value="Chromosome G"/>
</dbReference>
<dbReference type="GO" id="GO:0005829">
    <property type="term" value="C:cytosol"/>
    <property type="evidence" value="ECO:0007669"/>
    <property type="project" value="TreeGrafter"/>
</dbReference>
<reference evidence="5 6" key="1">
    <citation type="submission" date="2016-03" db="EMBL/GenBank/DDBJ databases">
        <authorList>
            <person name="Devillers H."/>
        </authorList>
    </citation>
    <scope>NUCLEOTIDE SEQUENCE [LARGE SCALE GENOMIC DNA]</scope>
    <source>
        <strain evidence="5">CBS 11717</strain>
    </source>
</reference>
<dbReference type="InterPro" id="IPR019151">
    <property type="entry name" value="Proteasome_assmbl_chaperone_2"/>
</dbReference>
<evidence type="ECO:0000313" key="5">
    <source>
        <dbReference type="EMBL" id="SCV00110.1"/>
    </source>
</evidence>
<protein>
    <recommendedName>
        <fullName evidence="1 4">Proteasome assembly chaperone 2</fullName>
    </recommendedName>
</protein>
<dbReference type="EMBL" id="LT598469">
    <property type="protein sequence ID" value="SCV00110.1"/>
    <property type="molecule type" value="Genomic_DNA"/>
</dbReference>
<dbReference type="GO" id="GO:0005634">
    <property type="term" value="C:nucleus"/>
    <property type="evidence" value="ECO:0007669"/>
    <property type="project" value="TreeGrafter"/>
</dbReference>
<dbReference type="GO" id="GO:0043248">
    <property type="term" value="P:proteasome assembly"/>
    <property type="evidence" value="ECO:0007669"/>
    <property type="project" value="TreeGrafter"/>
</dbReference>
<dbReference type="PANTHER" id="PTHR12970">
    <property type="entry name" value="PROTEASOME ASSEMBLY CHAPERONE 2"/>
    <property type="match status" value="1"/>
</dbReference>
<evidence type="ECO:0000313" key="6">
    <source>
        <dbReference type="Proteomes" id="UP000191024"/>
    </source>
</evidence>
<dbReference type="InterPro" id="IPR016562">
    <property type="entry name" value="Proteasome_assmbl_chp_2_euk"/>
</dbReference>
<dbReference type="OrthoDB" id="10260712at2759"/>
<proteinExistence type="inferred from homology"/>
<keyword evidence="2 4" id="KW-0143">Chaperone</keyword>
<evidence type="ECO:0000256" key="4">
    <source>
        <dbReference type="PIRNR" id="PIRNR010044"/>
    </source>
</evidence>
<gene>
    <name evidence="5" type="ORF">LAMI_0G02938G</name>
</gene>
<comment type="subunit">
    <text evidence="4">Component of the 20S proteasome chaperone.</text>
</comment>
<keyword evidence="6" id="KW-1185">Reference proteome</keyword>
<comment type="similarity">
    <text evidence="3 4">Belongs to the PSMG2 family.</text>
</comment>
<dbReference type="Pfam" id="PF09754">
    <property type="entry name" value="PAC2"/>
    <property type="match status" value="1"/>
</dbReference>